<proteinExistence type="inferred from homology"/>
<protein>
    <submittedName>
        <fullName evidence="3">Maf-like protein</fullName>
    </submittedName>
</protein>
<sequence length="148" mass="16215">QKAKEVWDRCQTDATLPKADVVIGADTVVVSNDQVLEKPKDADHATTMLRQLSGESHTVLTGVHILAQDLHYHFVTTTKVTFATLSDDDIGEYVRSGEPFDKAGAYGIQGSAALFISSVEGDYWNVVGLPQHSLYKELVKLVNAKNWA</sequence>
<comment type="caution">
    <text evidence="3">The sequence shown here is derived from an EMBL/GenBank/DDBJ whole genome shotgun (WGS) entry which is preliminary data.</text>
</comment>
<dbReference type="AlphaFoldDB" id="A0A1X2I6Q6"/>
<name>A0A1X2I6Q6_9FUNG</name>
<organism evidence="3 4">
    <name type="scientific">Absidia repens</name>
    <dbReference type="NCBI Taxonomy" id="90262"/>
    <lineage>
        <taxon>Eukaryota</taxon>
        <taxon>Fungi</taxon>
        <taxon>Fungi incertae sedis</taxon>
        <taxon>Mucoromycota</taxon>
        <taxon>Mucoromycotina</taxon>
        <taxon>Mucoromycetes</taxon>
        <taxon>Mucorales</taxon>
        <taxon>Cunninghamellaceae</taxon>
        <taxon>Absidia</taxon>
    </lineage>
</organism>
<accession>A0A1X2I6Q6</accession>
<dbReference type="CDD" id="cd00555">
    <property type="entry name" value="Maf"/>
    <property type="match status" value="1"/>
</dbReference>
<evidence type="ECO:0000313" key="4">
    <source>
        <dbReference type="Proteomes" id="UP000193560"/>
    </source>
</evidence>
<evidence type="ECO:0000256" key="2">
    <source>
        <dbReference type="ARBA" id="ARBA00022801"/>
    </source>
</evidence>
<dbReference type="SUPFAM" id="SSF52972">
    <property type="entry name" value="ITPase-like"/>
    <property type="match status" value="1"/>
</dbReference>
<gene>
    <name evidence="3" type="ORF">BCR42DRAFT_333513</name>
</gene>
<dbReference type="OrthoDB" id="10267058at2759"/>
<dbReference type="Gene3D" id="3.90.950.10">
    <property type="match status" value="1"/>
</dbReference>
<comment type="cofactor">
    <cofactor evidence="1">
        <name>a divalent metal cation</name>
        <dbReference type="ChEBI" id="CHEBI:60240"/>
    </cofactor>
</comment>
<dbReference type="Pfam" id="PF02545">
    <property type="entry name" value="Maf"/>
    <property type="match status" value="1"/>
</dbReference>
<evidence type="ECO:0000256" key="1">
    <source>
        <dbReference type="ARBA" id="ARBA00001968"/>
    </source>
</evidence>
<reference evidence="3 4" key="1">
    <citation type="submission" date="2016-07" db="EMBL/GenBank/DDBJ databases">
        <title>Pervasive Adenine N6-methylation of Active Genes in Fungi.</title>
        <authorList>
            <consortium name="DOE Joint Genome Institute"/>
            <person name="Mondo S.J."/>
            <person name="Dannebaum R.O."/>
            <person name="Kuo R.C."/>
            <person name="Labutti K."/>
            <person name="Haridas S."/>
            <person name="Kuo A."/>
            <person name="Salamov A."/>
            <person name="Ahrendt S.R."/>
            <person name="Lipzen A."/>
            <person name="Sullivan W."/>
            <person name="Andreopoulos W.B."/>
            <person name="Clum A."/>
            <person name="Lindquist E."/>
            <person name="Daum C."/>
            <person name="Ramamoorthy G.K."/>
            <person name="Gryganskyi A."/>
            <person name="Culley D."/>
            <person name="Magnuson J.K."/>
            <person name="James T.Y."/>
            <person name="O'Malley M.A."/>
            <person name="Stajich J.E."/>
            <person name="Spatafora J.W."/>
            <person name="Visel A."/>
            <person name="Grigoriev I.V."/>
        </authorList>
    </citation>
    <scope>NUCLEOTIDE SEQUENCE [LARGE SCALE GENOMIC DNA]</scope>
    <source>
        <strain evidence="3 4">NRRL 1336</strain>
    </source>
</reference>
<dbReference type="PANTHER" id="PTHR43213:SF5">
    <property type="entry name" value="BIFUNCTIONAL DTTP_UTP PYROPHOSPHATASE_METHYLTRANSFERASE PROTEIN-RELATED"/>
    <property type="match status" value="1"/>
</dbReference>
<dbReference type="PANTHER" id="PTHR43213">
    <property type="entry name" value="BIFUNCTIONAL DTTP/UTP PYROPHOSPHATASE/METHYLTRANSFERASE PROTEIN-RELATED"/>
    <property type="match status" value="1"/>
</dbReference>
<keyword evidence="2" id="KW-0378">Hydrolase</keyword>
<evidence type="ECO:0000313" key="3">
    <source>
        <dbReference type="EMBL" id="ORZ10454.1"/>
    </source>
</evidence>
<feature type="non-terminal residue" evidence="3">
    <location>
        <position position="1"/>
    </location>
</feature>
<dbReference type="Proteomes" id="UP000193560">
    <property type="component" value="Unassembled WGS sequence"/>
</dbReference>
<dbReference type="STRING" id="90262.A0A1X2I6Q6"/>
<keyword evidence="4" id="KW-1185">Reference proteome</keyword>
<dbReference type="InterPro" id="IPR029001">
    <property type="entry name" value="ITPase-like_fam"/>
</dbReference>
<dbReference type="EMBL" id="MCGE01000024">
    <property type="protein sequence ID" value="ORZ10454.1"/>
    <property type="molecule type" value="Genomic_DNA"/>
</dbReference>
<dbReference type="HAMAP" id="MF_00528">
    <property type="entry name" value="Maf"/>
    <property type="match status" value="1"/>
</dbReference>
<dbReference type="GO" id="GO:0047429">
    <property type="term" value="F:nucleoside triphosphate diphosphatase activity"/>
    <property type="evidence" value="ECO:0007669"/>
    <property type="project" value="InterPro"/>
</dbReference>
<dbReference type="NCBIfam" id="TIGR00172">
    <property type="entry name" value="maf"/>
    <property type="match status" value="1"/>
</dbReference>
<dbReference type="InterPro" id="IPR003697">
    <property type="entry name" value="Maf-like"/>
</dbReference>